<evidence type="ECO:0000313" key="2">
    <source>
        <dbReference type="Proteomes" id="UP000824533"/>
    </source>
</evidence>
<dbReference type="EMBL" id="CM034415">
    <property type="protein sequence ID" value="KAJ0169783.1"/>
    <property type="molecule type" value="Genomic_DNA"/>
</dbReference>
<dbReference type="Proteomes" id="UP000824533">
    <property type="component" value="Linkage Group LG29"/>
</dbReference>
<accession>A0ACC1CE42</accession>
<gene>
    <name evidence="1" type="ORF">K1T71_014389</name>
</gene>
<comment type="caution">
    <text evidence="1">The sequence shown here is derived from an EMBL/GenBank/DDBJ whole genome shotgun (WGS) entry which is preliminary data.</text>
</comment>
<sequence length="1002" mass="113914">MSFVHNISHKKKTSTAYKEKLLKELEYYDRRLKEFRNINNTPNESYDSSDSENDLPLYKPLQTTEDVLHLKTEQESITTCLNATQELTGLTVLESEISLLSENPVFADKLTLEPGVWKEVLAECRVDLVPISISFYLHQPHRKFAPPSFHALRVALVKAAHETELNASILNTAKTPSEVIEVIKNYSTASRSRKATLAKLAGAFSTLYMEPMDGGGYKLKCADIIEICWRLENNVSTVAPFRHKLKFDLEYLDESHLRPIKEAYKQLSYPKLDTDERTLLLAKIIKICLKAKPTDGVDTVQEVPEANNLMETNMAEVGVNQANVNTKKKSGENQTQNKEDAKNIEQKKKKQNQKIFKENHERNSEKLVNNKQKVEKSTKNQKVTVEDQQKSTEEISDAHIEEHMLITVQNKNDVNKKQVVEVENNRQRSKDNTKSISKKSSEVQKTKEIKRSEVNKKKAIENINAKQKDLPKTSKEVDLNKENLPTKVQKEKVLKGKAENTNKDGEVKITNEMQKEDLSKTSKEIISNKEKIHTKVRKEKVIKRRAENTNRDGDGGMTNEIQEENLAKISKEVTSDKEKLPTNIQKEEVWKKKATNNNKDNIEIGNDMQKGDLPKASEEVTVQKELLSKEVQKEKTLKRKAENTNKQTEVKKSKKSSQIMESNKNTATTQISKQTNKGMENKTNGTNLKITKSNNMKEAVKKVKTVTKSQSETNNQKDLVTRHEDRMSKIENNLDSVNNKSANIESSNIQKEKNTDNLKNNNNKQQAKKDIEKNSKSKFIAITKRKSIGPKNKLSGTKLSKTKIKAGNIVEKISKPQSKEQMNKVSNQKINSAGNPESTTSGVAYTNKVNLDKPKKALNSENNTDNEIPNKYEKNQISLNTVTKKSNKHVASNQNKNLPTTKILFKDRIVNSKEHTKDKFQKTLTNKTHANMNLASKLKKTSDIVQNGGTSKIPQKKMSPGLKKAMKYQTRKSPRNLTKMIRKPEKLVSSIPRIIKPVKPHQ</sequence>
<proteinExistence type="predicted"/>
<organism evidence="1 2">
    <name type="scientific">Dendrolimus kikuchii</name>
    <dbReference type="NCBI Taxonomy" id="765133"/>
    <lineage>
        <taxon>Eukaryota</taxon>
        <taxon>Metazoa</taxon>
        <taxon>Ecdysozoa</taxon>
        <taxon>Arthropoda</taxon>
        <taxon>Hexapoda</taxon>
        <taxon>Insecta</taxon>
        <taxon>Pterygota</taxon>
        <taxon>Neoptera</taxon>
        <taxon>Endopterygota</taxon>
        <taxon>Lepidoptera</taxon>
        <taxon>Glossata</taxon>
        <taxon>Ditrysia</taxon>
        <taxon>Bombycoidea</taxon>
        <taxon>Lasiocampidae</taxon>
        <taxon>Dendrolimus</taxon>
    </lineage>
</organism>
<protein>
    <submittedName>
        <fullName evidence="1">Uncharacterized protein</fullName>
    </submittedName>
</protein>
<reference evidence="1 2" key="1">
    <citation type="journal article" date="2021" name="Front. Genet.">
        <title>Chromosome-Level Genome Assembly Reveals Significant Gene Expansion in the Toll and IMD Signaling Pathways of Dendrolimus kikuchii.</title>
        <authorList>
            <person name="Zhou J."/>
            <person name="Wu P."/>
            <person name="Xiong Z."/>
            <person name="Liu N."/>
            <person name="Zhao N."/>
            <person name="Ji M."/>
            <person name="Qiu Y."/>
            <person name="Yang B."/>
        </authorList>
    </citation>
    <scope>NUCLEOTIDE SEQUENCE [LARGE SCALE GENOMIC DNA]</scope>
    <source>
        <strain evidence="1">Ann1</strain>
    </source>
</reference>
<name>A0ACC1CE42_9NEOP</name>
<evidence type="ECO:0000313" key="1">
    <source>
        <dbReference type="EMBL" id="KAJ0169783.1"/>
    </source>
</evidence>
<keyword evidence="2" id="KW-1185">Reference proteome</keyword>